<sequence length="295" mass="32381">RAPKLSKSAEDIIDAWLWAPGNECAQLAHRWLVAAGVGPDPTLPDYRWWEDIRKADWSTRVQAAHALGIARREVQARATYRSWTESDRAWLDRLVQEAGYTPSEWEQARLAAIDPPDGEPAGQVDEATPERVSLSFDAEDACCWLLHYDLRVDEPAAYAEHLTEPDDVDAAQAWATEVLAERHRIEVTGWSDGQLLPGRPAYLAVHAGDPTATAAGTGPVTEWRLVHDPVDELWLLLADDKPHADHDTLTAVDVDQACTWATGVLADAGVVGHGWTARADGNATLEYVADLTGEC</sequence>
<feature type="non-terminal residue" evidence="1">
    <location>
        <position position="1"/>
    </location>
</feature>
<comment type="caution">
    <text evidence="1">The sequence shown here is derived from an EMBL/GenBank/DDBJ whole genome shotgun (WGS) entry which is preliminary data.</text>
</comment>
<evidence type="ECO:0000313" key="2">
    <source>
        <dbReference type="Proteomes" id="UP000601027"/>
    </source>
</evidence>
<dbReference type="RefSeq" id="WP_203176037.1">
    <property type="nucleotide sequence ID" value="NZ_JAEVHM010000068.1"/>
</dbReference>
<evidence type="ECO:0000313" key="1">
    <source>
        <dbReference type="EMBL" id="MBM0233210.1"/>
    </source>
</evidence>
<proteinExistence type="predicted"/>
<dbReference type="EMBL" id="JAEVHM010000068">
    <property type="protein sequence ID" value="MBM0233210.1"/>
    <property type="molecule type" value="Genomic_DNA"/>
</dbReference>
<protein>
    <submittedName>
        <fullName evidence="1">Uncharacterized protein</fullName>
    </submittedName>
</protein>
<reference evidence="1 2" key="1">
    <citation type="submission" date="2021-01" db="EMBL/GenBank/DDBJ databases">
        <title>Draft genome sequence of Micromonospora sp. strain STR1_7.</title>
        <authorList>
            <person name="Karlyshev A."/>
            <person name="Jawad R."/>
        </authorList>
    </citation>
    <scope>NUCLEOTIDE SEQUENCE [LARGE SCALE GENOMIC DNA]</scope>
    <source>
        <strain evidence="1 2">STR1-7</strain>
    </source>
</reference>
<keyword evidence="2" id="KW-1185">Reference proteome</keyword>
<gene>
    <name evidence="1" type="ORF">JNW91_15855</name>
</gene>
<accession>A0ABS1XVE2</accession>
<organism evidence="1 2">
    <name type="scientific">Micromonospora parastrephiae</name>
    <dbReference type="NCBI Taxonomy" id="2806101"/>
    <lineage>
        <taxon>Bacteria</taxon>
        <taxon>Bacillati</taxon>
        <taxon>Actinomycetota</taxon>
        <taxon>Actinomycetes</taxon>
        <taxon>Micromonosporales</taxon>
        <taxon>Micromonosporaceae</taxon>
        <taxon>Micromonospora</taxon>
    </lineage>
</organism>
<name>A0ABS1XVE2_9ACTN</name>
<dbReference type="Proteomes" id="UP000601027">
    <property type="component" value="Unassembled WGS sequence"/>
</dbReference>